<feature type="transmembrane region" description="Helical" evidence="1">
    <location>
        <begin position="21"/>
        <end position="42"/>
    </location>
</feature>
<name>A0A348HC20_9GAMM</name>
<dbReference type="Proteomes" id="UP000267342">
    <property type="component" value="Chromosome"/>
</dbReference>
<keyword evidence="1" id="KW-1133">Transmembrane helix</keyword>
<keyword evidence="3" id="KW-1185">Reference proteome</keyword>
<reference evidence="2 3" key="1">
    <citation type="submission" date="2018-09" db="EMBL/GenBank/DDBJ databases">
        <title>Zymobacter palmae IAM14233 (=T109) whole genome analysis.</title>
        <authorList>
            <person name="Yanase H."/>
        </authorList>
    </citation>
    <scope>NUCLEOTIDE SEQUENCE [LARGE SCALE GENOMIC DNA]</scope>
    <source>
        <strain evidence="2 3">IAM14233</strain>
    </source>
</reference>
<dbReference type="AlphaFoldDB" id="A0A348HC20"/>
<evidence type="ECO:0000256" key="1">
    <source>
        <dbReference type="SAM" id="Phobius"/>
    </source>
</evidence>
<evidence type="ECO:0000313" key="2">
    <source>
        <dbReference type="EMBL" id="BBG29172.1"/>
    </source>
</evidence>
<dbReference type="EMBL" id="AP018933">
    <property type="protein sequence ID" value="BBG29172.1"/>
    <property type="molecule type" value="Genomic_DNA"/>
</dbReference>
<keyword evidence="1" id="KW-0472">Membrane</keyword>
<sequence length="138" mass="15249">MSTDRRKHYMPLLAHDVNDRGFMLWEALVSCGVLAAMTQALMSVSLATLKAEGVRLHQQAAQRWALSTADQLAAGVSLAGRVALTDALLPSGVACLSEHPPWRLLSVRWQRDRQQPLPECYGDWPLAQQLCLDKEPCA</sequence>
<evidence type="ECO:0000313" key="3">
    <source>
        <dbReference type="Proteomes" id="UP000267342"/>
    </source>
</evidence>
<dbReference type="STRING" id="1123510.GCA_000620025_00590"/>
<proteinExistence type="predicted"/>
<protein>
    <submittedName>
        <fullName evidence="2">FOG: TPR repeat, SEL1subfamily</fullName>
    </submittedName>
</protein>
<accession>A0A348HC20</accession>
<dbReference type="KEGG" id="zpl:ZBT109_0383"/>
<gene>
    <name evidence="2" type="ORF">ZBT109_0383</name>
</gene>
<organism evidence="2 3">
    <name type="scientific">Zymobacter palmae</name>
    <dbReference type="NCBI Taxonomy" id="33074"/>
    <lineage>
        <taxon>Bacteria</taxon>
        <taxon>Pseudomonadati</taxon>
        <taxon>Pseudomonadota</taxon>
        <taxon>Gammaproteobacteria</taxon>
        <taxon>Oceanospirillales</taxon>
        <taxon>Halomonadaceae</taxon>
        <taxon>Zymobacter group</taxon>
        <taxon>Zymobacter</taxon>
    </lineage>
</organism>
<keyword evidence="1" id="KW-0812">Transmembrane</keyword>